<dbReference type="Ensembl" id="ENSCSET00000033898.1">
    <property type="protein sequence ID" value="ENSCSEP00000033464.1"/>
    <property type="gene ID" value="ENSCSEG00000021476.1"/>
</dbReference>
<dbReference type="InterPro" id="IPR057403">
    <property type="entry name" value="Beta-prop_Aladin"/>
</dbReference>
<dbReference type="Proteomes" id="UP000265120">
    <property type="component" value="Chromosome 10"/>
</dbReference>
<dbReference type="PANTHER" id="PTHR14494">
    <property type="entry name" value="ALADIN/ADRACALIN/AAAS"/>
    <property type="match status" value="1"/>
</dbReference>
<dbReference type="Gene3D" id="2.130.10.10">
    <property type="entry name" value="YVTN repeat-like/Quinoprotein amine dehydrogenase"/>
    <property type="match status" value="1"/>
</dbReference>
<dbReference type="InterPro" id="IPR015943">
    <property type="entry name" value="WD40/YVTN_repeat-like_dom_sf"/>
</dbReference>
<dbReference type="OMA" id="LACTRMW"/>
<dbReference type="PANTHER" id="PTHR14494:SF0">
    <property type="entry name" value="ALADIN"/>
    <property type="match status" value="1"/>
</dbReference>
<dbReference type="GO" id="GO:0006913">
    <property type="term" value="P:nucleocytoplasmic transport"/>
    <property type="evidence" value="ECO:0007669"/>
    <property type="project" value="TreeGrafter"/>
</dbReference>
<dbReference type="GO" id="GO:0005643">
    <property type="term" value="C:nuclear pore"/>
    <property type="evidence" value="ECO:0007669"/>
    <property type="project" value="TreeGrafter"/>
</dbReference>
<dbReference type="InterPro" id="IPR045139">
    <property type="entry name" value="Aladin"/>
</dbReference>
<reference evidence="2 3" key="1">
    <citation type="journal article" date="2014" name="Nat. Genet.">
        <title>Whole-genome sequence of a flatfish provides insights into ZW sex chromosome evolution and adaptation to a benthic lifestyle.</title>
        <authorList>
            <person name="Chen S."/>
            <person name="Zhang G."/>
            <person name="Shao C."/>
            <person name="Huang Q."/>
            <person name="Liu G."/>
            <person name="Zhang P."/>
            <person name="Song W."/>
            <person name="An N."/>
            <person name="Chalopin D."/>
            <person name="Volff J.N."/>
            <person name="Hong Y."/>
            <person name="Li Q."/>
            <person name="Sha Z."/>
            <person name="Zhou H."/>
            <person name="Xie M."/>
            <person name="Yu Q."/>
            <person name="Liu Y."/>
            <person name="Xiang H."/>
            <person name="Wang N."/>
            <person name="Wu K."/>
            <person name="Yang C."/>
            <person name="Zhou Q."/>
            <person name="Liao X."/>
            <person name="Yang L."/>
            <person name="Hu Q."/>
            <person name="Zhang J."/>
            <person name="Meng L."/>
            <person name="Jin L."/>
            <person name="Tian Y."/>
            <person name="Lian J."/>
            <person name="Yang J."/>
            <person name="Miao G."/>
            <person name="Liu S."/>
            <person name="Liang Z."/>
            <person name="Yan F."/>
            <person name="Li Y."/>
            <person name="Sun B."/>
            <person name="Zhang H."/>
            <person name="Zhang J."/>
            <person name="Zhu Y."/>
            <person name="Du M."/>
            <person name="Zhao Y."/>
            <person name="Schartl M."/>
            <person name="Tang Q."/>
            <person name="Wang J."/>
        </authorList>
    </citation>
    <scope>NUCLEOTIDE SEQUENCE</scope>
</reference>
<feature type="domain" description="Aladin seven-bladed propeller" evidence="1">
    <location>
        <begin position="185"/>
        <end position="361"/>
    </location>
</feature>
<dbReference type="FunCoup" id="A0A3P8X344">
    <property type="interactions" value="1259"/>
</dbReference>
<dbReference type="GeneTree" id="ENSGT00390000009446"/>
<dbReference type="InParanoid" id="A0A3P8X344"/>
<name>A0A3P8X344_CYNSE</name>
<reference evidence="2" key="2">
    <citation type="submission" date="2025-08" db="UniProtKB">
        <authorList>
            <consortium name="Ensembl"/>
        </authorList>
    </citation>
    <scope>IDENTIFICATION</scope>
</reference>
<evidence type="ECO:0000259" key="1">
    <source>
        <dbReference type="Pfam" id="PF25460"/>
    </source>
</evidence>
<proteinExistence type="predicted"/>
<evidence type="ECO:0000313" key="2">
    <source>
        <dbReference type="Ensembl" id="ENSCSEP00000033464.1"/>
    </source>
</evidence>
<protein>
    <submittedName>
        <fullName evidence="2">Achalasia, adrenocortical insufficiency, alacrimia</fullName>
    </submittedName>
</protein>
<dbReference type="STRING" id="244447.ENSCSEP00000033464"/>
<dbReference type="Pfam" id="PF25460">
    <property type="entry name" value="Beta-prop_Aladin"/>
    <property type="match status" value="1"/>
</dbReference>
<dbReference type="SUPFAM" id="SSF82171">
    <property type="entry name" value="DPP6 N-terminal domain-like"/>
    <property type="match status" value="1"/>
</dbReference>
<dbReference type="AlphaFoldDB" id="A0A3P8X344"/>
<keyword evidence="3" id="KW-1185">Reference proteome</keyword>
<accession>A0A3P8X344</accession>
<organism evidence="2 3">
    <name type="scientific">Cynoglossus semilaevis</name>
    <name type="common">Tongue sole</name>
    <dbReference type="NCBI Taxonomy" id="244447"/>
    <lineage>
        <taxon>Eukaryota</taxon>
        <taxon>Metazoa</taxon>
        <taxon>Chordata</taxon>
        <taxon>Craniata</taxon>
        <taxon>Vertebrata</taxon>
        <taxon>Euteleostomi</taxon>
        <taxon>Actinopterygii</taxon>
        <taxon>Neopterygii</taxon>
        <taxon>Teleostei</taxon>
        <taxon>Neoteleostei</taxon>
        <taxon>Acanthomorphata</taxon>
        <taxon>Carangaria</taxon>
        <taxon>Pleuronectiformes</taxon>
        <taxon>Pleuronectoidei</taxon>
        <taxon>Cynoglossidae</taxon>
        <taxon>Cynoglossinae</taxon>
        <taxon>Cynoglossus</taxon>
    </lineage>
</organism>
<evidence type="ECO:0000313" key="3">
    <source>
        <dbReference type="Proteomes" id="UP000265120"/>
    </source>
</evidence>
<sequence>MCSLALFPPPLPYGESTLCESNNELLSGTSTEDRSKQSSHLTLYFPRESLKLHSRTESSSKAAFLDHSETLWMRSAAAWRDGAFTGLLTEITNSKAEAPKWLSVGCGFSLALLRWVSSFHSSLFPHLTLSSEDMIAEFSQVLNWTDCVVRAFAWHPHADKFAVALLDDSIKIYNPKSTKVTSDIYVSRVWETRMWTCERWPCVKGRCHSGCWSPDGSRLLFTVQGEKVVYALTFTDSPGISSSTSQGPQAASVVADLSETTFSTPDGDVVVGGEIQSLVWDPRGERLAVLLKGDPESSDQLAIIAVFRTRTSPIFELLPCGFVQGEPEAEPRLMQFHPNFQHGALLTVCWSTGRITHVPFYFLSAGAPLCGLSGSPLLPLSQDRPSDLVNKSLFTEMMS</sequence>
<reference evidence="2" key="3">
    <citation type="submission" date="2025-09" db="UniProtKB">
        <authorList>
            <consortium name="Ensembl"/>
        </authorList>
    </citation>
    <scope>IDENTIFICATION</scope>
</reference>